<dbReference type="Proteomes" id="UP001595722">
    <property type="component" value="Unassembled WGS sequence"/>
</dbReference>
<dbReference type="RefSeq" id="WP_376866611.1">
    <property type="nucleotide sequence ID" value="NZ_JBHRYB010000010.1"/>
</dbReference>
<reference evidence="3" key="1">
    <citation type="journal article" date="2019" name="Int. J. Syst. Evol. Microbiol.">
        <title>The Global Catalogue of Microorganisms (GCM) 10K type strain sequencing project: providing services to taxonomists for standard genome sequencing and annotation.</title>
        <authorList>
            <consortium name="The Broad Institute Genomics Platform"/>
            <consortium name="The Broad Institute Genome Sequencing Center for Infectious Disease"/>
            <person name="Wu L."/>
            <person name="Ma J."/>
        </authorList>
    </citation>
    <scope>NUCLEOTIDE SEQUENCE [LARGE SCALE GENOMIC DNA]</scope>
    <source>
        <strain evidence="3">KCTC 42424</strain>
    </source>
</reference>
<dbReference type="PANTHER" id="PTHR36836">
    <property type="entry name" value="COLANIC ACID BIOSYNTHESIS PROTEIN WCAK"/>
    <property type="match status" value="1"/>
</dbReference>
<protein>
    <submittedName>
        <fullName evidence="2">Polysaccharide pyruvyl transferase family protein</fullName>
    </submittedName>
</protein>
<evidence type="ECO:0000313" key="3">
    <source>
        <dbReference type="Proteomes" id="UP001595722"/>
    </source>
</evidence>
<sequence>MKVAIFNDTRPTNHYGCMLVMRNLLNELKLVGAEVIWTFPVSTDWRKHKRKLLNMPAVDAIVVNGEGTIHRAEERKFAMALASLADFAKRELNTPCYLINATLHRNSARTYQLISSYRAIYVRDKRSLHELQSAGLAGQYVPDMTFAGNASLSKVKASGVCVIDSAIKEDSAFLAEFAESKKLTFRSMIVARPGNAKFLRSPRPYIKNIIRWMCGEYRIPTDPDFYIEFLKQHRLVITGRYHTVTMCVKNRIPFVALESNTPKVDSLLNDIFGSSDRSTPIEDIVKIDLEEIQGFSEVELSQIDIFCEDARFAIRNMVEHIAEDVVSDRNHEYIYE</sequence>
<dbReference type="EMBL" id="JBHRYB010000010">
    <property type="protein sequence ID" value="MFC3680602.1"/>
    <property type="molecule type" value="Genomic_DNA"/>
</dbReference>
<dbReference type="GO" id="GO:0016740">
    <property type="term" value="F:transferase activity"/>
    <property type="evidence" value="ECO:0007669"/>
    <property type="project" value="UniProtKB-KW"/>
</dbReference>
<gene>
    <name evidence="2" type="ORF">ACFOMG_10895</name>
</gene>
<keyword evidence="2" id="KW-0808">Transferase</keyword>
<comment type="caution">
    <text evidence="2">The sequence shown here is derived from an EMBL/GenBank/DDBJ whole genome shotgun (WGS) entry which is preliminary data.</text>
</comment>
<accession>A0ABV7VUT4</accession>
<dbReference type="InterPro" id="IPR007345">
    <property type="entry name" value="Polysacch_pyruvyl_Trfase"/>
</dbReference>
<dbReference type="Pfam" id="PF04230">
    <property type="entry name" value="PS_pyruv_trans"/>
    <property type="match status" value="1"/>
</dbReference>
<evidence type="ECO:0000313" key="2">
    <source>
        <dbReference type="EMBL" id="MFC3680602.1"/>
    </source>
</evidence>
<name>A0ABV7VUT4_9GAMM</name>
<organism evidence="2 3">
    <name type="scientific">Bacterioplanoides pacificum</name>
    <dbReference type="NCBI Taxonomy" id="1171596"/>
    <lineage>
        <taxon>Bacteria</taxon>
        <taxon>Pseudomonadati</taxon>
        <taxon>Pseudomonadota</taxon>
        <taxon>Gammaproteobacteria</taxon>
        <taxon>Oceanospirillales</taxon>
        <taxon>Oceanospirillaceae</taxon>
        <taxon>Bacterioplanoides</taxon>
    </lineage>
</organism>
<proteinExistence type="predicted"/>
<feature type="domain" description="Polysaccharide pyruvyl transferase" evidence="1">
    <location>
        <begin position="15"/>
        <end position="259"/>
    </location>
</feature>
<evidence type="ECO:0000259" key="1">
    <source>
        <dbReference type="Pfam" id="PF04230"/>
    </source>
</evidence>
<keyword evidence="3" id="KW-1185">Reference proteome</keyword>
<dbReference type="PANTHER" id="PTHR36836:SF1">
    <property type="entry name" value="COLANIC ACID BIOSYNTHESIS PROTEIN WCAK"/>
    <property type="match status" value="1"/>
</dbReference>